<sequence length="59" mass="6707">MGAEEVKQFNVYLPVELIKQVKFRAVESEMSLSALVTEALRSYLGTGRPVHEPESRKEQ</sequence>
<evidence type="ECO:0000313" key="2">
    <source>
        <dbReference type="Proteomes" id="UP000565711"/>
    </source>
</evidence>
<dbReference type="RefSeq" id="WP_067868106.1">
    <property type="nucleotide sequence ID" value="NZ_JAAXOP010000002.1"/>
</dbReference>
<evidence type="ECO:0000313" key="1">
    <source>
        <dbReference type="EMBL" id="NKY49496.1"/>
    </source>
</evidence>
<dbReference type="AlphaFoldDB" id="A0A846XR18"/>
<dbReference type="Proteomes" id="UP000565711">
    <property type="component" value="Unassembled WGS sequence"/>
</dbReference>
<dbReference type="InterPro" id="IPR010985">
    <property type="entry name" value="Ribbon_hlx_hlx"/>
</dbReference>
<proteinExistence type="predicted"/>
<dbReference type="GO" id="GO:0006355">
    <property type="term" value="P:regulation of DNA-templated transcription"/>
    <property type="evidence" value="ECO:0007669"/>
    <property type="project" value="InterPro"/>
</dbReference>
<organism evidence="1 2">
    <name type="scientific">Nocardia vermiculata</name>
    <dbReference type="NCBI Taxonomy" id="257274"/>
    <lineage>
        <taxon>Bacteria</taxon>
        <taxon>Bacillati</taxon>
        <taxon>Actinomycetota</taxon>
        <taxon>Actinomycetes</taxon>
        <taxon>Mycobacteriales</taxon>
        <taxon>Nocardiaceae</taxon>
        <taxon>Nocardia</taxon>
    </lineage>
</organism>
<protein>
    <submittedName>
        <fullName evidence="1">CopG family transcriptional regulator</fullName>
    </submittedName>
</protein>
<dbReference type="SUPFAM" id="SSF47598">
    <property type="entry name" value="Ribbon-helix-helix"/>
    <property type="match status" value="1"/>
</dbReference>
<dbReference type="InterPro" id="IPR013321">
    <property type="entry name" value="Arc_rbn_hlx_hlx"/>
</dbReference>
<dbReference type="EMBL" id="JAAXOP010000002">
    <property type="protein sequence ID" value="NKY49496.1"/>
    <property type="molecule type" value="Genomic_DNA"/>
</dbReference>
<keyword evidence="2" id="KW-1185">Reference proteome</keyword>
<accession>A0A846XR18</accession>
<dbReference type="Gene3D" id="1.10.1220.10">
    <property type="entry name" value="Met repressor-like"/>
    <property type="match status" value="1"/>
</dbReference>
<comment type="caution">
    <text evidence="1">The sequence shown here is derived from an EMBL/GenBank/DDBJ whole genome shotgun (WGS) entry which is preliminary data.</text>
</comment>
<name>A0A846XR18_9NOCA</name>
<dbReference type="CDD" id="cd21631">
    <property type="entry name" value="RHH_CopG_NikR-like"/>
    <property type="match status" value="1"/>
</dbReference>
<reference evidence="1 2" key="1">
    <citation type="submission" date="2020-04" db="EMBL/GenBank/DDBJ databases">
        <title>MicrobeNet Type strains.</title>
        <authorList>
            <person name="Nicholson A.C."/>
        </authorList>
    </citation>
    <scope>NUCLEOTIDE SEQUENCE [LARGE SCALE GENOMIC DNA]</scope>
    <source>
        <strain evidence="1 2">JCM 12354</strain>
    </source>
</reference>
<gene>
    <name evidence="1" type="ORF">HGA08_04615</name>
</gene>